<gene>
    <name evidence="1" type="ORF">IC620_02340</name>
</gene>
<protein>
    <submittedName>
        <fullName evidence="1">Uncharacterized protein</fullName>
    </submittedName>
</protein>
<comment type="caution">
    <text evidence="1">The sequence shown here is derived from an EMBL/GenBank/DDBJ whole genome shotgun (WGS) entry which is preliminary data.</text>
</comment>
<dbReference type="RefSeq" id="WP_191138919.1">
    <property type="nucleotide sequence ID" value="NZ_JACXAG020000002.1"/>
</dbReference>
<keyword evidence="2" id="KW-1185">Reference proteome</keyword>
<dbReference type="AlphaFoldDB" id="A0A926N7P2"/>
<dbReference type="EMBL" id="JACXAH010000002">
    <property type="protein sequence ID" value="MBD1371197.1"/>
    <property type="molecule type" value="Genomic_DNA"/>
</dbReference>
<accession>A0A926N7P2</accession>
<organism evidence="1 2">
    <name type="scientific">Polycladospora coralii</name>
    <dbReference type="NCBI Taxonomy" id="2771432"/>
    <lineage>
        <taxon>Bacteria</taxon>
        <taxon>Bacillati</taxon>
        <taxon>Bacillota</taxon>
        <taxon>Bacilli</taxon>
        <taxon>Bacillales</taxon>
        <taxon>Thermoactinomycetaceae</taxon>
        <taxon>Polycladospora</taxon>
    </lineage>
</organism>
<name>A0A926N7P2_9BACL</name>
<sequence>MRITSLSLNIKEDDYELYESELCKKGWQKIGGQHVYRKAFQDTEVELKEHVPTFGTEITLKVSARNEDGIELNILSDLLAELANADKTEDE</sequence>
<evidence type="ECO:0000313" key="2">
    <source>
        <dbReference type="Proteomes" id="UP000661691"/>
    </source>
</evidence>
<proteinExistence type="predicted"/>
<reference evidence="1" key="1">
    <citation type="submission" date="2020-09" db="EMBL/GenBank/DDBJ databases">
        <title>A novel bacterium of genus Hazenella, isolated from South China Sea.</title>
        <authorList>
            <person name="Huang H."/>
            <person name="Mo K."/>
            <person name="Hu Y."/>
        </authorList>
    </citation>
    <scope>NUCLEOTIDE SEQUENCE</scope>
    <source>
        <strain evidence="1">IB182357</strain>
    </source>
</reference>
<dbReference type="Proteomes" id="UP000661691">
    <property type="component" value="Unassembled WGS sequence"/>
</dbReference>
<evidence type="ECO:0000313" key="1">
    <source>
        <dbReference type="EMBL" id="MBD1371197.1"/>
    </source>
</evidence>